<dbReference type="HAMAP" id="MF_01112">
    <property type="entry name" value="UPF0201"/>
    <property type="match status" value="1"/>
</dbReference>
<dbReference type="Gene3D" id="3.30.1440.10">
    <property type="match status" value="1"/>
</dbReference>
<accession>A0A7C2BKR5</accession>
<comment type="similarity">
    <text evidence="1">Belongs to the UPF0201 family.</text>
</comment>
<protein>
    <recommendedName>
        <fullName evidence="1">UPF0201 protein ENP55_04975</fullName>
    </recommendedName>
</protein>
<dbReference type="PANTHER" id="PTHR39652">
    <property type="entry name" value="UPF0201 PROTEIN TK1335"/>
    <property type="match status" value="1"/>
</dbReference>
<dbReference type="Pfam" id="PF01877">
    <property type="entry name" value="RNA_binding"/>
    <property type="match status" value="1"/>
</dbReference>
<dbReference type="PANTHER" id="PTHR39652:SF1">
    <property type="entry name" value="UPF0201 PROTEIN TK1335"/>
    <property type="match status" value="1"/>
</dbReference>
<dbReference type="InterPro" id="IPR022803">
    <property type="entry name" value="Ribosomal_uL5_dom_sf"/>
</dbReference>
<name>A0A7C2BKR5_9CREN</name>
<organism evidence="2">
    <name type="scientific">Thermosphaera aggregans</name>
    <dbReference type="NCBI Taxonomy" id="54254"/>
    <lineage>
        <taxon>Archaea</taxon>
        <taxon>Thermoproteota</taxon>
        <taxon>Thermoprotei</taxon>
        <taxon>Desulfurococcales</taxon>
        <taxon>Desulfurococcaceae</taxon>
        <taxon>Thermosphaera</taxon>
    </lineage>
</organism>
<proteinExistence type="inferred from homology"/>
<dbReference type="EMBL" id="DSJT01000023">
    <property type="protein sequence ID" value="HEF87632.1"/>
    <property type="molecule type" value="Genomic_DNA"/>
</dbReference>
<reference evidence="2" key="1">
    <citation type="journal article" date="2020" name="mSystems">
        <title>Genome- and Community-Level Interaction Insights into Carbon Utilization and Element Cycling Functions of Hydrothermarchaeota in Hydrothermal Sediment.</title>
        <authorList>
            <person name="Zhou Z."/>
            <person name="Liu Y."/>
            <person name="Xu W."/>
            <person name="Pan J."/>
            <person name="Luo Z.H."/>
            <person name="Li M."/>
        </authorList>
    </citation>
    <scope>NUCLEOTIDE SEQUENCE [LARGE SCALE GENOMIC DNA]</scope>
    <source>
        <strain evidence="2">SpSt-23</strain>
    </source>
</reference>
<evidence type="ECO:0000256" key="1">
    <source>
        <dbReference type="HAMAP-Rule" id="MF_01112"/>
    </source>
</evidence>
<gene>
    <name evidence="2" type="ORF">ENP55_04975</name>
</gene>
<comment type="caution">
    <text evidence="2">The sequence shown here is derived from an EMBL/GenBank/DDBJ whole genome shotgun (WGS) entry which is preliminary data.</text>
</comment>
<dbReference type="SUPFAM" id="SSF55282">
    <property type="entry name" value="RL5-like"/>
    <property type="match status" value="1"/>
</dbReference>
<evidence type="ECO:0000313" key="2">
    <source>
        <dbReference type="EMBL" id="HEF87632.1"/>
    </source>
</evidence>
<dbReference type="AlphaFoldDB" id="A0A7C2BKR5"/>
<dbReference type="InterPro" id="IPR002739">
    <property type="entry name" value="PAB1135-like"/>
</dbReference>
<sequence length="127" mass="14246">MVKIEVEAEVRPTEDVEKVKRAVENVYSGDLVVVGGEGYSFIKGMSMDLRSLEPLRKLIRLQQIEPAAKSYLLRRVSDGELTILLHKQAAFASKISFIDDVRESPLGPIKITIIGDNLEEVVEYLTE</sequence>